<dbReference type="EMBL" id="WUFT01000019">
    <property type="protein sequence ID" value="NEJ73773.1"/>
    <property type="molecule type" value="Genomic_DNA"/>
</dbReference>
<dbReference type="AlphaFoldDB" id="A0A7K3UJA1"/>
<feature type="region of interest" description="Disordered" evidence="1">
    <location>
        <begin position="97"/>
        <end position="123"/>
    </location>
</feature>
<proteinExistence type="predicted"/>
<organism evidence="2 3">
    <name type="scientific">Rhizobium phaseoli</name>
    <dbReference type="NCBI Taxonomy" id="396"/>
    <lineage>
        <taxon>Bacteria</taxon>
        <taxon>Pseudomonadati</taxon>
        <taxon>Pseudomonadota</taxon>
        <taxon>Alphaproteobacteria</taxon>
        <taxon>Hyphomicrobiales</taxon>
        <taxon>Rhizobiaceae</taxon>
        <taxon>Rhizobium/Agrobacterium group</taxon>
        <taxon>Rhizobium</taxon>
    </lineage>
</organism>
<name>A0A7K3UJA1_9HYPH</name>
<comment type="caution">
    <text evidence="2">The sequence shown here is derived from an EMBL/GenBank/DDBJ whole genome shotgun (WGS) entry which is preliminary data.</text>
</comment>
<protein>
    <submittedName>
        <fullName evidence="2">Uncharacterized protein</fullName>
    </submittedName>
</protein>
<evidence type="ECO:0000256" key="1">
    <source>
        <dbReference type="SAM" id="MobiDB-lite"/>
    </source>
</evidence>
<gene>
    <name evidence="2" type="ORF">GR197_25070</name>
</gene>
<dbReference type="RefSeq" id="WP_164014451.1">
    <property type="nucleotide sequence ID" value="NZ_WUFT01000019.1"/>
</dbReference>
<reference evidence="2 3" key="1">
    <citation type="submission" date="2019-12" db="EMBL/GenBank/DDBJ databases">
        <title>Rhizobium genotypes associated with high levels of biological nitrogen fixation by grain legumes in a temperate-maritime cropping system.</title>
        <authorList>
            <person name="Maluk M."/>
            <person name="Francesc Ferrando Molina F."/>
            <person name="Lopez Del Egido L."/>
            <person name="Lafos M."/>
            <person name="Langarica-Fuentes A."/>
            <person name="Gebre Yohannes G."/>
            <person name="Young M.W."/>
            <person name="Martin P."/>
            <person name="Gantlett R."/>
            <person name="Kenicer G."/>
            <person name="Hawes C."/>
            <person name="Begg G.S."/>
            <person name="Quilliam R.S."/>
            <person name="Squire G.R."/>
            <person name="Poole P.S."/>
            <person name="Young P.W."/>
            <person name="Iannetta P.M."/>
            <person name="James E.K."/>
        </authorList>
    </citation>
    <scope>NUCLEOTIDE SEQUENCE [LARGE SCALE GENOMIC DNA]</scope>
    <source>
        <strain evidence="2 3">JHI366</strain>
    </source>
</reference>
<sequence length="123" mass="13327">MMALLTNKWVGYGIAALLLAAAIWWGVSAIYSNGYDAAATKYKAEISELKAAAVTARDAEIERQASVQNQAKAREAARIAEMQAEADNLHSRIKELQREASQDPDAGRTAIGAPSVQRINKVR</sequence>
<evidence type="ECO:0000313" key="2">
    <source>
        <dbReference type="EMBL" id="NEJ73773.1"/>
    </source>
</evidence>
<evidence type="ECO:0000313" key="3">
    <source>
        <dbReference type="Proteomes" id="UP000471753"/>
    </source>
</evidence>
<dbReference type="Proteomes" id="UP000471753">
    <property type="component" value="Unassembled WGS sequence"/>
</dbReference>
<accession>A0A7K3UJA1</accession>